<dbReference type="Gene3D" id="1.10.3130.20">
    <property type="entry name" value="Phycobilisome linker domain"/>
    <property type="match status" value="1"/>
</dbReference>
<dbReference type="InterPro" id="IPR038255">
    <property type="entry name" value="PBS_linker_sf"/>
</dbReference>
<proteinExistence type="inferred from homology"/>
<sequence>MALPLLNYKPTTQNIRVRSFGIADEDEDTPYIYRIEDSNSPAEILDLIGAIYRQLYSEHAVLQVNRQKNLESQLKNRSITVRDFVRGIAKSEAFYKLVVECNNNYRLVEICLKRFLGRAPYNKDEEIAWSIKIGTLGFYGFVDALIDSDEYNQAFGDFTVPYQRKRMEGRPINLVTPRYGEDYREIVGTVKTDWRFTVEKYYDRKYQERQLQEGDPRKYRDMAAAVNTKRNYPPGVSSFNIDFLSKVPYRGKR</sequence>
<evidence type="ECO:0000256" key="2">
    <source>
        <dbReference type="ARBA" id="ARBA00022549"/>
    </source>
</evidence>
<dbReference type="GO" id="GO:0012505">
    <property type="term" value="C:endomembrane system"/>
    <property type="evidence" value="ECO:0007669"/>
    <property type="project" value="UniProtKB-SubCell"/>
</dbReference>
<evidence type="ECO:0000256" key="1">
    <source>
        <dbReference type="ARBA" id="ARBA00004308"/>
    </source>
</evidence>
<evidence type="ECO:0000259" key="7">
    <source>
        <dbReference type="PROSITE" id="PS51445"/>
    </source>
</evidence>
<keyword evidence="3 6" id="KW-0605">Phycobilisome</keyword>
<dbReference type="PIRSF" id="PIRSF005898">
    <property type="entry name" value="Phycobilisome_CpeC/CpcI"/>
    <property type="match status" value="1"/>
</dbReference>
<accession>A0A6J4K524</accession>
<evidence type="ECO:0000256" key="5">
    <source>
        <dbReference type="ARBA" id="ARBA00023136"/>
    </source>
</evidence>
<dbReference type="InterPro" id="IPR016470">
    <property type="entry name" value="Phycobilisome"/>
</dbReference>
<dbReference type="GO" id="GO:0015979">
    <property type="term" value="P:photosynthesis"/>
    <property type="evidence" value="ECO:0007669"/>
    <property type="project" value="InterPro"/>
</dbReference>
<evidence type="ECO:0000256" key="3">
    <source>
        <dbReference type="ARBA" id="ARBA00022738"/>
    </source>
</evidence>
<dbReference type="AlphaFoldDB" id="A0A6J4K524"/>
<feature type="domain" description="PBS-linker" evidence="7">
    <location>
        <begin position="11"/>
        <end position="191"/>
    </location>
</feature>
<dbReference type="PROSITE" id="PS51445">
    <property type="entry name" value="PBS_LINKER"/>
    <property type="match status" value="1"/>
</dbReference>
<dbReference type="InterPro" id="IPR001297">
    <property type="entry name" value="PBS_linker_dom"/>
</dbReference>
<dbReference type="PANTHER" id="PTHR34011">
    <property type="entry name" value="PHYCOBILISOME 32.1 KDA LINKER POLYPEPTIDE, PHYCOCYANIN-ASSOCIATED, ROD 2-RELATED"/>
    <property type="match status" value="1"/>
</dbReference>
<keyword evidence="4" id="KW-0793">Thylakoid</keyword>
<comment type="subcellular location">
    <subcellularLocation>
        <location evidence="1">Endomembrane system</location>
    </subcellularLocation>
</comment>
<gene>
    <name evidence="8" type="ORF">AVDCRST_MAG92-4707</name>
</gene>
<keyword evidence="5" id="KW-0472">Membrane</keyword>
<evidence type="ECO:0000256" key="4">
    <source>
        <dbReference type="ARBA" id="ARBA00023078"/>
    </source>
</evidence>
<name>A0A6J4K524_9CYAN</name>
<reference evidence="8" key="1">
    <citation type="submission" date="2020-02" db="EMBL/GenBank/DDBJ databases">
        <authorList>
            <person name="Meier V. D."/>
        </authorList>
    </citation>
    <scope>NUCLEOTIDE SEQUENCE</scope>
    <source>
        <strain evidence="8">AVDCRST_MAG92</strain>
    </source>
</reference>
<comment type="similarity">
    <text evidence="6">Belongs to the phycobilisome linker protein family.</text>
</comment>
<evidence type="ECO:0000313" key="8">
    <source>
        <dbReference type="EMBL" id="CAA9295746.1"/>
    </source>
</evidence>
<keyword evidence="2" id="KW-0042">Antenna complex</keyword>
<dbReference type="GO" id="GO:0030089">
    <property type="term" value="C:phycobilisome"/>
    <property type="evidence" value="ECO:0007669"/>
    <property type="project" value="UniProtKB-UniRule"/>
</dbReference>
<protein>
    <submittedName>
        <fullName evidence="8">Phycobilisome rod-core linker polypeptide, phycocyanin-associated</fullName>
    </submittedName>
</protein>
<dbReference type="Pfam" id="PF00427">
    <property type="entry name" value="PBS_linker_poly"/>
    <property type="match status" value="1"/>
</dbReference>
<dbReference type="EMBL" id="CADCTM010000826">
    <property type="protein sequence ID" value="CAA9295746.1"/>
    <property type="molecule type" value="Genomic_DNA"/>
</dbReference>
<organism evidence="8">
    <name type="scientific">uncultured Coleofasciculus sp</name>
    <dbReference type="NCBI Taxonomy" id="1267456"/>
    <lineage>
        <taxon>Bacteria</taxon>
        <taxon>Bacillati</taxon>
        <taxon>Cyanobacteriota</taxon>
        <taxon>Cyanophyceae</taxon>
        <taxon>Coleofasciculales</taxon>
        <taxon>Coleofasciculaceae</taxon>
        <taxon>Coleofasciculus</taxon>
        <taxon>environmental samples</taxon>
    </lineage>
</organism>
<evidence type="ECO:0000256" key="6">
    <source>
        <dbReference type="PROSITE-ProRule" id="PRU00775"/>
    </source>
</evidence>